<protein>
    <submittedName>
        <fullName evidence="2">Uncharacterized protein</fullName>
    </submittedName>
</protein>
<name>A0A8T0KFS6_PHAAN</name>
<dbReference type="AlphaFoldDB" id="A0A8T0KFS6"/>
<evidence type="ECO:0000313" key="3">
    <source>
        <dbReference type="Proteomes" id="UP000743370"/>
    </source>
</evidence>
<gene>
    <name evidence="2" type="ORF">HKW66_Vig0087890</name>
</gene>
<evidence type="ECO:0000256" key="1">
    <source>
        <dbReference type="SAM" id="MobiDB-lite"/>
    </source>
</evidence>
<dbReference type="Proteomes" id="UP000743370">
    <property type="component" value="Unassembled WGS sequence"/>
</dbReference>
<dbReference type="EMBL" id="JABFOF010000004">
    <property type="protein sequence ID" value="KAG2398730.1"/>
    <property type="molecule type" value="Genomic_DNA"/>
</dbReference>
<evidence type="ECO:0000313" key="2">
    <source>
        <dbReference type="EMBL" id="KAG2398730.1"/>
    </source>
</evidence>
<organism evidence="2 3">
    <name type="scientific">Phaseolus angularis</name>
    <name type="common">Azuki bean</name>
    <name type="synonym">Vigna angularis</name>
    <dbReference type="NCBI Taxonomy" id="3914"/>
    <lineage>
        <taxon>Eukaryota</taxon>
        <taxon>Viridiplantae</taxon>
        <taxon>Streptophyta</taxon>
        <taxon>Embryophyta</taxon>
        <taxon>Tracheophyta</taxon>
        <taxon>Spermatophyta</taxon>
        <taxon>Magnoliopsida</taxon>
        <taxon>eudicotyledons</taxon>
        <taxon>Gunneridae</taxon>
        <taxon>Pentapetalae</taxon>
        <taxon>rosids</taxon>
        <taxon>fabids</taxon>
        <taxon>Fabales</taxon>
        <taxon>Fabaceae</taxon>
        <taxon>Papilionoideae</taxon>
        <taxon>50 kb inversion clade</taxon>
        <taxon>NPAAA clade</taxon>
        <taxon>indigoferoid/millettioid clade</taxon>
        <taxon>Phaseoleae</taxon>
        <taxon>Vigna</taxon>
    </lineage>
</organism>
<proteinExistence type="predicted"/>
<sequence length="117" mass="13031">MTSLQGSLQDEGAMAERLRRFRVRRSTRNLGFRLVRANSVCVYWHSAIGVARVKNGDACLGCCAIGVMVHEKRNCGCSAREDERSSQAQTTWQRVKRQADIRRGLGKASPFATSNKS</sequence>
<comment type="caution">
    <text evidence="2">The sequence shown here is derived from an EMBL/GenBank/DDBJ whole genome shotgun (WGS) entry which is preliminary data.</text>
</comment>
<reference evidence="2 3" key="1">
    <citation type="submission" date="2020-05" db="EMBL/GenBank/DDBJ databases">
        <title>Vigna angularis (adzuki bean) Var. LongXiaoDou No. 4 denovo assembly.</title>
        <authorList>
            <person name="Xiang H."/>
        </authorList>
    </citation>
    <scope>NUCLEOTIDE SEQUENCE [LARGE SCALE GENOMIC DNA]</scope>
    <source>
        <tissue evidence="2">Leaf</tissue>
    </source>
</reference>
<accession>A0A8T0KFS6</accession>
<feature type="region of interest" description="Disordered" evidence="1">
    <location>
        <begin position="80"/>
        <end position="117"/>
    </location>
</feature>